<gene>
    <name evidence="1" type="ORF">QWI33_09235</name>
</gene>
<proteinExistence type="predicted"/>
<evidence type="ECO:0000313" key="1">
    <source>
        <dbReference type="EMBL" id="MDN3239908.1"/>
    </source>
</evidence>
<organism evidence="1 2">
    <name type="scientific">Glycomyces tritici</name>
    <dbReference type="NCBI Taxonomy" id="2665176"/>
    <lineage>
        <taxon>Bacteria</taxon>
        <taxon>Bacillati</taxon>
        <taxon>Actinomycetota</taxon>
        <taxon>Actinomycetes</taxon>
        <taxon>Glycomycetales</taxon>
        <taxon>Glycomycetaceae</taxon>
        <taxon>Glycomyces</taxon>
    </lineage>
</organism>
<protein>
    <recommendedName>
        <fullName evidence="3">YbaB/EbfC family DNA-binding protein</fullName>
    </recommendedName>
</protein>
<comment type="caution">
    <text evidence="1">The sequence shown here is derived from an EMBL/GenBank/DDBJ whole genome shotgun (WGS) entry which is preliminary data.</text>
</comment>
<name>A0ABT7YMP3_9ACTN</name>
<dbReference type="EMBL" id="JAUEMJ010000002">
    <property type="protein sequence ID" value="MDN3239908.1"/>
    <property type="molecule type" value="Genomic_DNA"/>
</dbReference>
<reference evidence="1" key="1">
    <citation type="submission" date="2023-06" db="EMBL/GenBank/DDBJ databases">
        <title>Gycomyces niveus sp.nov., a novel actinomycete isolated from soil in Shouguang.</title>
        <authorList>
            <person name="Yang X."/>
            <person name="Zhao J."/>
        </authorList>
    </citation>
    <scope>NUCLEOTIDE SEQUENCE</scope>
    <source>
        <strain evidence="1">NEAU C2</strain>
    </source>
</reference>
<evidence type="ECO:0000313" key="2">
    <source>
        <dbReference type="Proteomes" id="UP001171902"/>
    </source>
</evidence>
<accession>A0ABT7YMP3</accession>
<evidence type="ECO:0008006" key="3">
    <source>
        <dbReference type="Google" id="ProtNLM"/>
    </source>
</evidence>
<keyword evidence="2" id="KW-1185">Reference proteome</keyword>
<sequence>MSSDFIERARRAAERLSRNREQLQVLSSTELTSDDGMISVKLDIMGRPEISIERGRTYSFEEYEVKMILIETYNRAVQLHAQQLQEAAGSATEFFSAIAPGREQ</sequence>
<dbReference type="RefSeq" id="WP_289956968.1">
    <property type="nucleotide sequence ID" value="NZ_JAUEMJ010000002.1"/>
</dbReference>
<dbReference type="Proteomes" id="UP001171902">
    <property type="component" value="Unassembled WGS sequence"/>
</dbReference>